<dbReference type="OrthoDB" id="2046835at2"/>
<dbReference type="InterPro" id="IPR036388">
    <property type="entry name" value="WH-like_DNA-bd_sf"/>
</dbReference>
<comment type="caution">
    <text evidence="7">The sequence shown here is derived from an EMBL/GenBank/DDBJ whole genome shotgun (WGS) entry which is preliminary data.</text>
</comment>
<dbReference type="NCBIfam" id="TIGR02937">
    <property type="entry name" value="sigma70-ECF"/>
    <property type="match status" value="1"/>
</dbReference>
<dbReference type="InterPro" id="IPR013325">
    <property type="entry name" value="RNA_pol_sigma_r2"/>
</dbReference>
<dbReference type="Proteomes" id="UP000274601">
    <property type="component" value="Unassembled WGS sequence"/>
</dbReference>
<protein>
    <submittedName>
        <fullName evidence="7">RNA polymerase sigma-70 factor (Sigma-E family)</fullName>
    </submittedName>
</protein>
<dbReference type="Pfam" id="PF08281">
    <property type="entry name" value="Sigma70_r4_2"/>
    <property type="match status" value="1"/>
</dbReference>
<evidence type="ECO:0000256" key="4">
    <source>
        <dbReference type="ARBA" id="ARBA00023125"/>
    </source>
</evidence>
<feature type="domain" description="HTH luxR-type" evidence="6">
    <location>
        <begin position="105"/>
        <end position="164"/>
    </location>
</feature>
<dbReference type="AlphaFoldDB" id="A0A495QXX5"/>
<dbReference type="GO" id="GO:0003677">
    <property type="term" value="F:DNA binding"/>
    <property type="evidence" value="ECO:0007669"/>
    <property type="project" value="UniProtKB-KW"/>
</dbReference>
<dbReference type="InterPro" id="IPR014325">
    <property type="entry name" value="RNA_pol_sigma-E_actinobac"/>
</dbReference>
<dbReference type="Pfam" id="PF04542">
    <property type="entry name" value="Sigma70_r2"/>
    <property type="match status" value="1"/>
</dbReference>
<dbReference type="Gene3D" id="1.10.1740.10">
    <property type="match status" value="1"/>
</dbReference>
<gene>
    <name evidence="7" type="ORF">BZB76_0484</name>
</gene>
<comment type="similarity">
    <text evidence="1">Belongs to the sigma-70 factor family. ECF subfamily.</text>
</comment>
<dbReference type="InterPro" id="IPR013324">
    <property type="entry name" value="RNA_pol_sigma_r3/r4-like"/>
</dbReference>
<reference evidence="7 8" key="1">
    <citation type="submission" date="2018-10" db="EMBL/GenBank/DDBJ databases">
        <title>Genomic Encyclopedia of Archaeal and Bacterial Type Strains, Phase II (KMG-II): from individual species to whole genera.</title>
        <authorList>
            <person name="Goeker M."/>
        </authorList>
    </citation>
    <scope>NUCLEOTIDE SEQUENCE [LARGE SCALE GENOMIC DNA]</scope>
    <source>
        <strain evidence="7 8">DSM 43383</strain>
    </source>
</reference>
<dbReference type="InterPro" id="IPR014284">
    <property type="entry name" value="RNA_pol_sigma-70_dom"/>
</dbReference>
<dbReference type="SMART" id="SM00421">
    <property type="entry name" value="HTH_LUXR"/>
    <property type="match status" value="1"/>
</dbReference>
<dbReference type="RefSeq" id="WP_121432628.1">
    <property type="nucleotide sequence ID" value="NZ_RBWU01000001.1"/>
</dbReference>
<dbReference type="InterPro" id="IPR000792">
    <property type="entry name" value="Tscrpt_reg_LuxR_C"/>
</dbReference>
<organism evidence="7 8">
    <name type="scientific">Actinomadura pelletieri DSM 43383</name>
    <dbReference type="NCBI Taxonomy" id="1120940"/>
    <lineage>
        <taxon>Bacteria</taxon>
        <taxon>Bacillati</taxon>
        <taxon>Actinomycetota</taxon>
        <taxon>Actinomycetes</taxon>
        <taxon>Streptosporangiales</taxon>
        <taxon>Thermomonosporaceae</taxon>
        <taxon>Actinomadura</taxon>
    </lineage>
</organism>
<dbReference type="CDD" id="cd06171">
    <property type="entry name" value="Sigma70_r4"/>
    <property type="match status" value="1"/>
</dbReference>
<dbReference type="InterPro" id="IPR007627">
    <property type="entry name" value="RNA_pol_sigma70_r2"/>
</dbReference>
<keyword evidence="2" id="KW-0805">Transcription regulation</keyword>
<dbReference type="InterPro" id="IPR039425">
    <property type="entry name" value="RNA_pol_sigma-70-like"/>
</dbReference>
<keyword evidence="8" id="KW-1185">Reference proteome</keyword>
<evidence type="ECO:0000313" key="8">
    <source>
        <dbReference type="Proteomes" id="UP000274601"/>
    </source>
</evidence>
<evidence type="ECO:0000256" key="2">
    <source>
        <dbReference type="ARBA" id="ARBA00023015"/>
    </source>
</evidence>
<keyword evidence="3" id="KW-0731">Sigma factor</keyword>
<accession>A0A495QXX5</accession>
<evidence type="ECO:0000256" key="5">
    <source>
        <dbReference type="ARBA" id="ARBA00023163"/>
    </source>
</evidence>
<keyword evidence="5" id="KW-0804">Transcription</keyword>
<dbReference type="GO" id="GO:0006352">
    <property type="term" value="P:DNA-templated transcription initiation"/>
    <property type="evidence" value="ECO:0007669"/>
    <property type="project" value="InterPro"/>
</dbReference>
<keyword evidence="4" id="KW-0238">DNA-binding</keyword>
<proteinExistence type="inferred from homology"/>
<dbReference type="PANTHER" id="PTHR43133:SF50">
    <property type="entry name" value="ECF RNA POLYMERASE SIGMA FACTOR SIGM"/>
    <property type="match status" value="1"/>
</dbReference>
<dbReference type="Gene3D" id="1.10.10.10">
    <property type="entry name" value="Winged helix-like DNA-binding domain superfamily/Winged helix DNA-binding domain"/>
    <property type="match status" value="1"/>
</dbReference>
<evidence type="ECO:0000259" key="6">
    <source>
        <dbReference type="SMART" id="SM00421"/>
    </source>
</evidence>
<dbReference type="SUPFAM" id="SSF88946">
    <property type="entry name" value="Sigma2 domain of RNA polymerase sigma factors"/>
    <property type="match status" value="1"/>
</dbReference>
<dbReference type="NCBIfam" id="TIGR02983">
    <property type="entry name" value="SigE-fam_strep"/>
    <property type="match status" value="1"/>
</dbReference>
<dbReference type="InterPro" id="IPR013249">
    <property type="entry name" value="RNA_pol_sigma70_r4_t2"/>
</dbReference>
<sequence length="164" mass="19055">MTDRSGFTDYVEKHSDRLLRTAYLLTRDWVVAEDLLQTALAKAWVVWHRVSDDPTPYIHRILTNTHASWWRRRWRGEVPTERLPETGQPDRSDAIDDREALWQALSRLSRRQQAVIVLHYFEGLPIDQVADILDCSNSTVKTQLGRALARLRVNPSLRELKGAL</sequence>
<evidence type="ECO:0000313" key="7">
    <source>
        <dbReference type="EMBL" id="RKS79045.1"/>
    </source>
</evidence>
<dbReference type="GO" id="GO:0016987">
    <property type="term" value="F:sigma factor activity"/>
    <property type="evidence" value="ECO:0007669"/>
    <property type="project" value="UniProtKB-KW"/>
</dbReference>
<evidence type="ECO:0000256" key="3">
    <source>
        <dbReference type="ARBA" id="ARBA00023082"/>
    </source>
</evidence>
<dbReference type="EMBL" id="RBWU01000001">
    <property type="protein sequence ID" value="RKS79045.1"/>
    <property type="molecule type" value="Genomic_DNA"/>
</dbReference>
<dbReference type="PANTHER" id="PTHR43133">
    <property type="entry name" value="RNA POLYMERASE ECF-TYPE SIGMA FACTO"/>
    <property type="match status" value="1"/>
</dbReference>
<evidence type="ECO:0000256" key="1">
    <source>
        <dbReference type="ARBA" id="ARBA00010641"/>
    </source>
</evidence>
<name>A0A495QXX5_9ACTN</name>
<dbReference type="SUPFAM" id="SSF88659">
    <property type="entry name" value="Sigma3 and sigma4 domains of RNA polymerase sigma factors"/>
    <property type="match status" value="1"/>
</dbReference>